<accession>A0ABN7G920</accession>
<gene>
    <name evidence="1" type="ORF">AZO1586I_74</name>
</gene>
<organism evidence="1 2">
    <name type="scientific">Bathymodiolus thermophilus thioautotrophic gill symbiont</name>
    <dbReference type="NCBI Taxonomy" id="2360"/>
    <lineage>
        <taxon>Bacteria</taxon>
        <taxon>Pseudomonadati</taxon>
        <taxon>Pseudomonadota</taxon>
        <taxon>Gammaproteobacteria</taxon>
        <taxon>sulfur-oxidizing symbionts</taxon>
    </lineage>
</organism>
<sequence length="126" mass="14373">MSLKVCFQTFKDKKPFKDSKIMANKPKIYVGINNEINGGMTTIGKVIRDAWVFGLIKETQTCEGWNLAGIDALLQEVNAEWDKYGCMVSYLPPELRERHQRIHDVAIQNAKKAGWSGEHETDDEDE</sequence>
<keyword evidence="2" id="KW-1185">Reference proteome</keyword>
<protein>
    <submittedName>
        <fullName evidence="1">Uncharacterized protein</fullName>
    </submittedName>
</protein>
<name>A0ABN7G920_9GAMM</name>
<proteinExistence type="predicted"/>
<evidence type="ECO:0000313" key="1">
    <source>
        <dbReference type="EMBL" id="CAB5496804.1"/>
    </source>
</evidence>
<evidence type="ECO:0000313" key="2">
    <source>
        <dbReference type="Proteomes" id="UP000626656"/>
    </source>
</evidence>
<reference evidence="1 2" key="1">
    <citation type="submission" date="2020-05" db="EMBL/GenBank/DDBJ databases">
        <authorList>
            <person name="Petersen J."/>
            <person name="Sayavedra L."/>
        </authorList>
    </citation>
    <scope>NUCLEOTIDE SEQUENCE [LARGE SCALE GENOMIC DNA]</scope>
    <source>
        <strain evidence="1">B azoricus SOX ET2 1586I</strain>
    </source>
</reference>
<dbReference type="Proteomes" id="UP000626656">
    <property type="component" value="Unassembled WGS sequence"/>
</dbReference>
<dbReference type="EMBL" id="CAHJWF010000023">
    <property type="protein sequence ID" value="CAB5496804.1"/>
    <property type="molecule type" value="Genomic_DNA"/>
</dbReference>
<comment type="caution">
    <text evidence="1">The sequence shown here is derived from an EMBL/GenBank/DDBJ whole genome shotgun (WGS) entry which is preliminary data.</text>
</comment>